<proteinExistence type="predicted"/>
<dbReference type="EMBL" id="PSPG01000015">
    <property type="protein sequence ID" value="PXF20891.1"/>
    <property type="molecule type" value="Genomic_DNA"/>
</dbReference>
<evidence type="ECO:0000256" key="3">
    <source>
        <dbReference type="ARBA" id="ARBA00022723"/>
    </source>
</evidence>
<dbReference type="InterPro" id="IPR018165">
    <property type="entry name" value="Ala-tRNA-synth_IIc_core"/>
</dbReference>
<dbReference type="InterPro" id="IPR012947">
    <property type="entry name" value="tRNA_SAD"/>
</dbReference>
<name>A0A2V3HSZ9_9ARCH</name>
<dbReference type="PANTHER" id="PTHR43462">
    <property type="entry name" value="ALANYL-TRNA EDITING PROTEIN"/>
    <property type="match status" value="1"/>
</dbReference>
<dbReference type="InterPro" id="IPR009000">
    <property type="entry name" value="Transl_B-barrel_sf"/>
</dbReference>
<dbReference type="GO" id="GO:0005737">
    <property type="term" value="C:cytoplasm"/>
    <property type="evidence" value="ECO:0007669"/>
    <property type="project" value="UniProtKB-SubCell"/>
</dbReference>
<dbReference type="Gene3D" id="2.40.30.130">
    <property type="match status" value="1"/>
</dbReference>
<dbReference type="GO" id="GO:0004813">
    <property type="term" value="F:alanine-tRNA ligase activity"/>
    <property type="evidence" value="ECO:0007669"/>
    <property type="project" value="InterPro"/>
</dbReference>
<sequence length="240" mass="26233">MTHRTAEVFRDDAYIRACEANVLDVNERGGIVLDQTVFYATGGGQPGDVGTLDFDGDSISIGTTIRAEGDIIHVPYGDQDLPGPGTGVTAALDWERRHRLMRMHTATHLLCSAIPCGVTGGSVGTDKSRIDFDTGEYKIDKEFLSAELNRLVEDDHKVETVWITREEFDAQPDLARTMTVKPPADAERIRLVKIGDDVDLQSCGGTHVASTGEIGRLRIGKVDNKGARNRRVYIHLGEDA</sequence>
<dbReference type="Pfam" id="PF01411">
    <property type="entry name" value="tRNA-synt_2c"/>
    <property type="match status" value="1"/>
</dbReference>
<organism evidence="6 7">
    <name type="scientific">Candidatus Thalassarchaeum betae</name>
    <dbReference type="NCBI Taxonomy" id="2599289"/>
    <lineage>
        <taxon>Archaea</taxon>
        <taxon>Methanobacteriati</taxon>
        <taxon>Thermoplasmatota</taxon>
        <taxon>Candidatus Poseidoniia</taxon>
        <taxon>Candidatus Poseidoniales</taxon>
        <taxon>Candidatus Thalassarchaeaceae</taxon>
        <taxon>Candidatus Thalassarchaeum</taxon>
    </lineage>
</organism>
<keyword evidence="4" id="KW-0862">Zinc</keyword>
<keyword evidence="6" id="KW-0378">Hydrolase</keyword>
<dbReference type="GO" id="GO:0003676">
    <property type="term" value="F:nucleic acid binding"/>
    <property type="evidence" value="ECO:0007669"/>
    <property type="project" value="InterPro"/>
</dbReference>
<dbReference type="Gene3D" id="3.30.980.10">
    <property type="entry name" value="Threonyl-trna Synthetase, Chain A, domain 2"/>
    <property type="match status" value="1"/>
</dbReference>
<dbReference type="InterPro" id="IPR018164">
    <property type="entry name" value="Ala-tRNA-synth_IIc_N"/>
</dbReference>
<comment type="cofactor">
    <cofactor evidence="1">
        <name>Zn(2+)</name>
        <dbReference type="ChEBI" id="CHEBI:29105"/>
    </cofactor>
</comment>
<comment type="subcellular location">
    <subcellularLocation>
        <location evidence="2">Cytoplasm</location>
    </subcellularLocation>
</comment>
<keyword evidence="3" id="KW-0479">Metal-binding</keyword>
<dbReference type="SUPFAM" id="SSF50447">
    <property type="entry name" value="Translation proteins"/>
    <property type="match status" value="1"/>
</dbReference>
<dbReference type="InterPro" id="IPR051335">
    <property type="entry name" value="Alanyl-tRNA_Editing_Enzymes"/>
</dbReference>
<dbReference type="GO" id="GO:0046872">
    <property type="term" value="F:metal ion binding"/>
    <property type="evidence" value="ECO:0007669"/>
    <property type="project" value="UniProtKB-KW"/>
</dbReference>
<protein>
    <submittedName>
        <fullName evidence="6">Ala-tRNA(Pro) hydrolase</fullName>
    </submittedName>
</protein>
<dbReference type="InterPro" id="IPR018163">
    <property type="entry name" value="Thr/Ala-tRNA-synth_IIc_edit"/>
</dbReference>
<dbReference type="AlphaFoldDB" id="A0A2V3HSZ9"/>
<dbReference type="GO" id="GO:0005524">
    <property type="term" value="F:ATP binding"/>
    <property type="evidence" value="ECO:0007669"/>
    <property type="project" value="InterPro"/>
</dbReference>
<gene>
    <name evidence="6" type="ORF">CXX69_06325</name>
</gene>
<dbReference type="Pfam" id="PF07973">
    <property type="entry name" value="tRNA_SAD"/>
    <property type="match status" value="1"/>
</dbReference>
<feature type="domain" description="Alanyl-transfer RNA synthetases family profile" evidence="5">
    <location>
        <begin position="1"/>
        <end position="240"/>
    </location>
</feature>
<dbReference type="SMART" id="SM00863">
    <property type="entry name" value="tRNA_SAD"/>
    <property type="match status" value="1"/>
</dbReference>
<dbReference type="GO" id="GO:0006419">
    <property type="term" value="P:alanyl-tRNA aminoacylation"/>
    <property type="evidence" value="ECO:0007669"/>
    <property type="project" value="InterPro"/>
</dbReference>
<evidence type="ECO:0000256" key="2">
    <source>
        <dbReference type="ARBA" id="ARBA00004496"/>
    </source>
</evidence>
<dbReference type="PROSITE" id="PS50860">
    <property type="entry name" value="AA_TRNA_LIGASE_II_ALA"/>
    <property type="match status" value="1"/>
</dbReference>
<evidence type="ECO:0000256" key="4">
    <source>
        <dbReference type="ARBA" id="ARBA00022833"/>
    </source>
</evidence>
<reference evidence="6 7" key="1">
    <citation type="journal article" date="2015" name="Nat. Commun.">
        <title>Genomic and transcriptomic evidence for scavenging of diverse organic compounds by widespread deep-sea archaea.</title>
        <authorList>
            <person name="Li M."/>
            <person name="Baker B.J."/>
            <person name="Anantharaman K."/>
            <person name="Jain S."/>
            <person name="Breier J.A."/>
            <person name="Dick G.J."/>
        </authorList>
    </citation>
    <scope>NUCLEOTIDE SEQUENCE [LARGE SCALE GENOMIC DNA]</scope>
    <source>
        <strain evidence="6">Cayman_51_deep</strain>
    </source>
</reference>
<evidence type="ECO:0000256" key="1">
    <source>
        <dbReference type="ARBA" id="ARBA00001947"/>
    </source>
</evidence>
<dbReference type="PANTHER" id="PTHR43462:SF1">
    <property type="entry name" value="ALANYL-TRNA EDITING PROTEIN AARSD1"/>
    <property type="match status" value="1"/>
</dbReference>
<accession>A0A2V3HSZ9</accession>
<evidence type="ECO:0000313" key="7">
    <source>
        <dbReference type="Proteomes" id="UP000248161"/>
    </source>
</evidence>
<dbReference type="Proteomes" id="UP000248161">
    <property type="component" value="Unassembled WGS sequence"/>
</dbReference>
<comment type="caution">
    <text evidence="6">The sequence shown here is derived from an EMBL/GenBank/DDBJ whole genome shotgun (WGS) entry which is preliminary data.</text>
</comment>
<evidence type="ECO:0000313" key="6">
    <source>
        <dbReference type="EMBL" id="PXF20891.1"/>
    </source>
</evidence>
<dbReference type="SUPFAM" id="SSF55186">
    <property type="entry name" value="ThrRS/AlaRS common domain"/>
    <property type="match status" value="1"/>
</dbReference>
<dbReference type="GO" id="GO:0002161">
    <property type="term" value="F:aminoacyl-tRNA deacylase activity"/>
    <property type="evidence" value="ECO:0007669"/>
    <property type="project" value="UniProtKB-ARBA"/>
</dbReference>
<evidence type="ECO:0000259" key="5">
    <source>
        <dbReference type="PROSITE" id="PS50860"/>
    </source>
</evidence>